<evidence type="ECO:0000313" key="3">
    <source>
        <dbReference type="Proteomes" id="UP000265566"/>
    </source>
</evidence>
<proteinExistence type="predicted"/>
<dbReference type="InterPro" id="IPR052423">
    <property type="entry name" value="EMIR"/>
</dbReference>
<dbReference type="Proteomes" id="UP000265566">
    <property type="component" value="Chromosome 1"/>
</dbReference>
<dbReference type="Pfam" id="PF00226">
    <property type="entry name" value="DnaJ"/>
    <property type="match status" value="1"/>
</dbReference>
<dbReference type="CDD" id="cd06257">
    <property type="entry name" value="DnaJ"/>
    <property type="match status" value="1"/>
</dbReference>
<dbReference type="InterPro" id="IPR036869">
    <property type="entry name" value="J_dom_sf"/>
</dbReference>
<dbReference type="InterPro" id="IPR001623">
    <property type="entry name" value="DnaJ_domain"/>
</dbReference>
<evidence type="ECO:0000313" key="2">
    <source>
        <dbReference type="EMBL" id="RHN77879.1"/>
    </source>
</evidence>
<dbReference type="InterPro" id="IPR018253">
    <property type="entry name" value="DnaJ_domain_CS"/>
</dbReference>
<dbReference type="PRINTS" id="PR00625">
    <property type="entry name" value="JDOMAIN"/>
</dbReference>
<evidence type="ECO:0000259" key="1">
    <source>
        <dbReference type="PROSITE" id="PS50076"/>
    </source>
</evidence>
<accession>A0A396JI20</accession>
<gene>
    <name evidence="2" type="ORF">MtrunA17_Chr1g0159491</name>
</gene>
<dbReference type="PANTHER" id="PTHR44094">
    <property type="entry name" value="DNAJ HEAT SHOCK N-TERMINAL DOMAIN-CONTAINING PROTEIN"/>
    <property type="match status" value="1"/>
</dbReference>
<dbReference type="PROSITE" id="PS50076">
    <property type="entry name" value="DNAJ_2"/>
    <property type="match status" value="1"/>
</dbReference>
<sequence>MVKEIEYYDILEVSSSASDDQIRKAYYHKAKQVHPDRNHNDPNAAHKFQNLCEAYQVLSDPVQRNVYDQNGKHSVSSIV</sequence>
<dbReference type="Gramene" id="rna1381">
    <property type="protein sequence ID" value="RHN77879.1"/>
    <property type="gene ID" value="gene1381"/>
</dbReference>
<feature type="domain" description="J" evidence="1">
    <location>
        <begin position="6"/>
        <end position="71"/>
    </location>
</feature>
<dbReference type="PROSITE" id="PS00636">
    <property type="entry name" value="DNAJ_1"/>
    <property type="match status" value="1"/>
</dbReference>
<dbReference type="PANTHER" id="PTHR44094:SF14">
    <property type="entry name" value="DNAJ HEAT SHOCK N-TERMINAL DOMAIN-CONTAINING PROTEIN"/>
    <property type="match status" value="1"/>
</dbReference>
<name>A0A396JI20_MEDTR</name>
<protein>
    <submittedName>
        <fullName evidence="2">Putative DnaJ domain-containing protein</fullName>
    </submittedName>
</protein>
<reference evidence="3" key="1">
    <citation type="journal article" date="2018" name="Nat. Plants">
        <title>Whole-genome landscape of Medicago truncatula symbiotic genes.</title>
        <authorList>
            <person name="Pecrix Y."/>
            <person name="Staton S.E."/>
            <person name="Sallet E."/>
            <person name="Lelandais-Briere C."/>
            <person name="Moreau S."/>
            <person name="Carrere S."/>
            <person name="Blein T."/>
            <person name="Jardinaud M.F."/>
            <person name="Latrasse D."/>
            <person name="Zouine M."/>
            <person name="Zahm M."/>
            <person name="Kreplak J."/>
            <person name="Mayjonade B."/>
            <person name="Satge C."/>
            <person name="Perez M."/>
            <person name="Cauet S."/>
            <person name="Marande W."/>
            <person name="Chantry-Darmon C."/>
            <person name="Lopez-Roques C."/>
            <person name="Bouchez O."/>
            <person name="Berard A."/>
            <person name="Debelle F."/>
            <person name="Munos S."/>
            <person name="Bendahmane A."/>
            <person name="Berges H."/>
            <person name="Niebel A."/>
            <person name="Buitink J."/>
            <person name="Frugier F."/>
            <person name="Benhamed M."/>
            <person name="Crespi M."/>
            <person name="Gouzy J."/>
            <person name="Gamas P."/>
        </authorList>
    </citation>
    <scope>NUCLEOTIDE SEQUENCE [LARGE SCALE GENOMIC DNA]</scope>
    <source>
        <strain evidence="3">cv. Jemalong A17</strain>
    </source>
</reference>
<dbReference type="SUPFAM" id="SSF46565">
    <property type="entry name" value="Chaperone J-domain"/>
    <property type="match status" value="1"/>
</dbReference>
<dbReference type="Gene3D" id="1.10.287.110">
    <property type="entry name" value="DnaJ domain"/>
    <property type="match status" value="1"/>
</dbReference>
<dbReference type="AlphaFoldDB" id="A0A396JI20"/>
<organism evidence="2 3">
    <name type="scientific">Medicago truncatula</name>
    <name type="common">Barrel medic</name>
    <name type="synonym">Medicago tribuloides</name>
    <dbReference type="NCBI Taxonomy" id="3880"/>
    <lineage>
        <taxon>Eukaryota</taxon>
        <taxon>Viridiplantae</taxon>
        <taxon>Streptophyta</taxon>
        <taxon>Embryophyta</taxon>
        <taxon>Tracheophyta</taxon>
        <taxon>Spermatophyta</taxon>
        <taxon>Magnoliopsida</taxon>
        <taxon>eudicotyledons</taxon>
        <taxon>Gunneridae</taxon>
        <taxon>Pentapetalae</taxon>
        <taxon>rosids</taxon>
        <taxon>fabids</taxon>
        <taxon>Fabales</taxon>
        <taxon>Fabaceae</taxon>
        <taxon>Papilionoideae</taxon>
        <taxon>50 kb inversion clade</taxon>
        <taxon>NPAAA clade</taxon>
        <taxon>Hologalegina</taxon>
        <taxon>IRL clade</taxon>
        <taxon>Trifolieae</taxon>
        <taxon>Medicago</taxon>
    </lineage>
</organism>
<dbReference type="SMART" id="SM00271">
    <property type="entry name" value="DnaJ"/>
    <property type="match status" value="1"/>
</dbReference>
<dbReference type="EMBL" id="PSQE01000001">
    <property type="protein sequence ID" value="RHN77879.1"/>
    <property type="molecule type" value="Genomic_DNA"/>
</dbReference>
<comment type="caution">
    <text evidence="2">The sequence shown here is derived from an EMBL/GenBank/DDBJ whole genome shotgun (WGS) entry which is preliminary data.</text>
</comment>